<name>A0A150X5M4_9BACT</name>
<protein>
    <recommendedName>
        <fullName evidence="3">TonB-dependent receptor plug domain-containing protein</fullName>
    </recommendedName>
</protein>
<sequence>MKKIITLVLTICSLQVYSQEAGIRITNQSDNLESKNPLYTINLDGKTISLGKFGTLENIDPNWISAINVLKGQSAYSLYGNKGKDGVVIIDLKSSDESRAYFEEELKRYKHLTEVNELQDASHTETQENTITPRSTSVTVKGQFNYLENPPLVVVELGDERLEMQTIGKLNIINTELIDEINVLKDKASLALYKAEDKPGVVLIKLKDNKKSAKEFKKIKKAIKKKK</sequence>
<dbReference type="STRING" id="333140.AWW68_15280"/>
<proteinExistence type="predicted"/>
<organism evidence="1 2">
    <name type="scientific">Roseivirga spongicola</name>
    <dbReference type="NCBI Taxonomy" id="333140"/>
    <lineage>
        <taxon>Bacteria</taxon>
        <taxon>Pseudomonadati</taxon>
        <taxon>Bacteroidota</taxon>
        <taxon>Cytophagia</taxon>
        <taxon>Cytophagales</taxon>
        <taxon>Roseivirgaceae</taxon>
        <taxon>Roseivirga</taxon>
    </lineage>
</organism>
<evidence type="ECO:0000313" key="2">
    <source>
        <dbReference type="Proteomes" id="UP000075606"/>
    </source>
</evidence>
<keyword evidence="2" id="KW-1185">Reference proteome</keyword>
<dbReference type="Proteomes" id="UP000075606">
    <property type="component" value="Unassembled WGS sequence"/>
</dbReference>
<dbReference type="SUPFAM" id="SSF56935">
    <property type="entry name" value="Porins"/>
    <property type="match status" value="1"/>
</dbReference>
<evidence type="ECO:0008006" key="3">
    <source>
        <dbReference type="Google" id="ProtNLM"/>
    </source>
</evidence>
<reference evidence="1 2" key="1">
    <citation type="submission" date="2016-01" db="EMBL/GenBank/DDBJ databases">
        <title>Genome sequencing of Roseivirga spongicola UST030701-084.</title>
        <authorList>
            <person name="Selvaratnam C."/>
            <person name="Thevarajoo S."/>
            <person name="Goh K.M."/>
            <person name="Ee R."/>
            <person name="Chan K.-G."/>
            <person name="Chong C.S."/>
        </authorList>
    </citation>
    <scope>NUCLEOTIDE SEQUENCE [LARGE SCALE GENOMIC DNA]</scope>
    <source>
        <strain evidence="1 2">UST030701-084</strain>
    </source>
</reference>
<dbReference type="Gene3D" id="2.170.130.10">
    <property type="entry name" value="TonB-dependent receptor, plug domain"/>
    <property type="match status" value="2"/>
</dbReference>
<gene>
    <name evidence="1" type="ORF">AWW68_15280</name>
</gene>
<comment type="caution">
    <text evidence="1">The sequence shown here is derived from an EMBL/GenBank/DDBJ whole genome shotgun (WGS) entry which is preliminary data.</text>
</comment>
<dbReference type="AlphaFoldDB" id="A0A150X5M4"/>
<accession>A0A150X5M4</accession>
<dbReference type="EMBL" id="LRPC01000028">
    <property type="protein sequence ID" value="KYG74021.1"/>
    <property type="molecule type" value="Genomic_DNA"/>
</dbReference>
<dbReference type="RefSeq" id="WP_068223310.1">
    <property type="nucleotide sequence ID" value="NZ_CP139724.1"/>
</dbReference>
<evidence type="ECO:0000313" key="1">
    <source>
        <dbReference type="EMBL" id="KYG74021.1"/>
    </source>
</evidence>
<dbReference type="InterPro" id="IPR037066">
    <property type="entry name" value="Plug_dom_sf"/>
</dbReference>
<dbReference type="OrthoDB" id="893691at2"/>